<keyword evidence="1" id="KW-0175">Coiled coil</keyword>
<sequence>MSQENFLYDVIRKVERAEAVARAKNNYSTGKVVVVDKRTGETQAKIPTISFGGNLVYYIVSNDSSIFSEPRELRIEITDFSNNRTLGISVTYRASCEADKNNNEEKVAKALHSDTSPEAELDKKIRRWVIEFTRDRVADFIDNYFDEIKKLQNNLQTKARNEAGLRLDLRISPIQTQDARNLVFSNKDASNIAERSGLIIEVEDVASSRQLSITLAYRASYDPIDREKVAQQLFTTGKPIRDEIDKKIKYWVNYHLRGREGEFIDQYSGKVTALKQYLQITAREEIGIQLDLNISLTKQVETIVIPPSEITVRVSDSDEALDLTIQTELLVLDRIKAISHSNRWGTIQLTNLLNTEIKNYLQLHTKISDFYYELKDKVRNGLVDYLNQKLADKGRIISYLYLDSKVANSSPPPKELVEIQHTVECKVQNYSRPIRVENTLQMLPQDVRRYISAQSPNLQAWVESKLEKIIKPLLLTKKYIDILDDFQKDSQKIREAMEREAASIGYAVEHIVSLPRIEHLRLKENFEILDENQQFSTNTASIKVKLSTSINAKFKNFNKIEDYLNGNVSQIIEEMRKVVNSTTREVLRRIEPERFYMRFYVAETHVEKSVEQELKETIEATLKERFGAEIISIVPIPEQTEIIDYLQTLMGMIGSFECSITPLSGGEVVNFKGDFKILGIETGSWYRFQSVFQSMQQSQQQLRQKLKALKEQYSKLIKAGDIEDNSEELEEISEEISKIESQTSGISEIKNSIEKSINSKLMNAGSELLRYTDIQLLSTMERYINEWARGSVIDQYGLEISIRNLSRTRTEQETYVFKAQQTLEKAKVDEALAQIQARTELRKKQLEMSSRRNQAKSVELDKLYERKAKLIADPDAEADELQNLEAKINRLEQELLNPSLEDAESSLQLLEPNKNKGRNSLLFEEQMNLPPSQSNSDS</sequence>
<feature type="compositionally biased region" description="Polar residues" evidence="2">
    <location>
        <begin position="929"/>
        <end position="938"/>
    </location>
</feature>
<reference evidence="3" key="1">
    <citation type="submission" date="2018-12" db="EMBL/GenBank/DDBJ databases">
        <authorList>
            <person name="Will S."/>
            <person name="Neumann-Schaal M."/>
            <person name="Henke P."/>
        </authorList>
    </citation>
    <scope>NUCLEOTIDE SEQUENCE</scope>
    <source>
        <strain evidence="3">PCC 7102</strain>
    </source>
</reference>
<dbReference type="EMBL" id="RSCL01000047">
    <property type="protein sequence ID" value="RUS94653.1"/>
    <property type="molecule type" value="Genomic_DNA"/>
</dbReference>
<gene>
    <name evidence="3" type="ORF">DSM106972_092900</name>
</gene>
<evidence type="ECO:0000313" key="4">
    <source>
        <dbReference type="Proteomes" id="UP000271624"/>
    </source>
</evidence>
<proteinExistence type="predicted"/>
<dbReference type="Proteomes" id="UP000271624">
    <property type="component" value="Unassembled WGS sequence"/>
</dbReference>
<name>A0A433ULB0_9CYAN</name>
<keyword evidence="4" id="KW-1185">Reference proteome</keyword>
<dbReference type="AlphaFoldDB" id="A0A433ULB0"/>
<feature type="region of interest" description="Disordered" evidence="2">
    <location>
        <begin position="902"/>
        <end position="938"/>
    </location>
</feature>
<dbReference type="OrthoDB" id="9842844at2"/>
<dbReference type="RefSeq" id="WP_127087223.1">
    <property type="nucleotide sequence ID" value="NZ_RSCL01000047.1"/>
</dbReference>
<feature type="coiled-coil region" evidence="1">
    <location>
        <begin position="874"/>
        <end position="901"/>
    </location>
</feature>
<evidence type="ECO:0000256" key="2">
    <source>
        <dbReference type="SAM" id="MobiDB-lite"/>
    </source>
</evidence>
<feature type="coiled-coil region" evidence="1">
    <location>
        <begin position="692"/>
        <end position="742"/>
    </location>
</feature>
<accession>A0A433ULB0</accession>
<comment type="caution">
    <text evidence="3">The sequence shown here is derived from an EMBL/GenBank/DDBJ whole genome shotgun (WGS) entry which is preliminary data.</text>
</comment>
<evidence type="ECO:0000313" key="3">
    <source>
        <dbReference type="EMBL" id="RUS94653.1"/>
    </source>
</evidence>
<organism evidence="3 4">
    <name type="scientific">Dulcicalothrix desertica PCC 7102</name>
    <dbReference type="NCBI Taxonomy" id="232991"/>
    <lineage>
        <taxon>Bacteria</taxon>
        <taxon>Bacillati</taxon>
        <taxon>Cyanobacteriota</taxon>
        <taxon>Cyanophyceae</taxon>
        <taxon>Nostocales</taxon>
        <taxon>Calotrichaceae</taxon>
        <taxon>Dulcicalothrix</taxon>
    </lineage>
</organism>
<evidence type="ECO:0000256" key="1">
    <source>
        <dbReference type="SAM" id="Coils"/>
    </source>
</evidence>
<reference evidence="3" key="2">
    <citation type="journal article" date="2019" name="Genome Biol. Evol.">
        <title>Day and night: Metabolic profiles and evolutionary relationships of six axenic non-marine cyanobacteria.</title>
        <authorList>
            <person name="Will S.E."/>
            <person name="Henke P."/>
            <person name="Boedeker C."/>
            <person name="Huang S."/>
            <person name="Brinkmann H."/>
            <person name="Rohde M."/>
            <person name="Jarek M."/>
            <person name="Friedl T."/>
            <person name="Seufert S."/>
            <person name="Schumacher M."/>
            <person name="Overmann J."/>
            <person name="Neumann-Schaal M."/>
            <person name="Petersen J."/>
        </authorList>
    </citation>
    <scope>NUCLEOTIDE SEQUENCE [LARGE SCALE GENOMIC DNA]</scope>
    <source>
        <strain evidence="3">PCC 7102</strain>
    </source>
</reference>
<protein>
    <submittedName>
        <fullName evidence="3">Uncharacterized protein</fullName>
    </submittedName>
</protein>